<accession>A0A8J8NF20</accession>
<evidence type="ECO:0000313" key="1">
    <source>
        <dbReference type="EMBL" id="TNV73469.1"/>
    </source>
</evidence>
<gene>
    <name evidence="1" type="ORF">FGO68_gene17319</name>
</gene>
<sequence>MVKNDQVHEELKIEDTQGGGVELEIEIDEMLDSQNNIINANDEDEQMQVNLQFIEQQFSNKILANLQSQNISKVAENINSKVLQSNLNKVTMKYIKILKDFSQERFDSFMHMQQRFTNYKADLASQLCTNQELSSCMFQQLVVEPVHRYLQLLQLKMVRDRPIIHELPINSKKVADQKNPDPTYRHIGNQIYFQPYSKAVMKQKILLYWYKKRFKHQSIIQQPKIESRQKCSNFRKRDQNGRFLDINGKPIIGKRKKKPTCKIIPRIKNIFGVVK</sequence>
<reference evidence="1" key="1">
    <citation type="submission" date="2019-06" db="EMBL/GenBank/DDBJ databases">
        <authorList>
            <person name="Zheng W."/>
        </authorList>
    </citation>
    <scope>NUCLEOTIDE SEQUENCE</scope>
    <source>
        <strain evidence="1">QDHG01</strain>
    </source>
</reference>
<protein>
    <submittedName>
        <fullName evidence="1">Uncharacterized protein</fullName>
    </submittedName>
</protein>
<organism evidence="1 2">
    <name type="scientific">Halteria grandinella</name>
    <dbReference type="NCBI Taxonomy" id="5974"/>
    <lineage>
        <taxon>Eukaryota</taxon>
        <taxon>Sar</taxon>
        <taxon>Alveolata</taxon>
        <taxon>Ciliophora</taxon>
        <taxon>Intramacronucleata</taxon>
        <taxon>Spirotrichea</taxon>
        <taxon>Stichotrichia</taxon>
        <taxon>Sporadotrichida</taxon>
        <taxon>Halteriidae</taxon>
        <taxon>Halteria</taxon>
    </lineage>
</organism>
<dbReference type="EMBL" id="RRYP01018811">
    <property type="protein sequence ID" value="TNV73469.1"/>
    <property type="molecule type" value="Genomic_DNA"/>
</dbReference>
<proteinExistence type="predicted"/>
<evidence type="ECO:0000313" key="2">
    <source>
        <dbReference type="Proteomes" id="UP000785679"/>
    </source>
</evidence>
<dbReference type="Proteomes" id="UP000785679">
    <property type="component" value="Unassembled WGS sequence"/>
</dbReference>
<dbReference type="AlphaFoldDB" id="A0A8J8NF20"/>
<comment type="caution">
    <text evidence="1">The sequence shown here is derived from an EMBL/GenBank/DDBJ whole genome shotgun (WGS) entry which is preliminary data.</text>
</comment>
<name>A0A8J8NF20_HALGN</name>
<keyword evidence="2" id="KW-1185">Reference proteome</keyword>